<dbReference type="Proteomes" id="UP000825935">
    <property type="component" value="Chromosome 17"/>
</dbReference>
<dbReference type="AlphaFoldDB" id="A0A8T2SXZ8"/>
<dbReference type="Pfam" id="PF00484">
    <property type="entry name" value="Pro_CA"/>
    <property type="match status" value="1"/>
</dbReference>
<dbReference type="PANTHER" id="PTHR11002">
    <property type="entry name" value="CARBONIC ANHYDRASE"/>
    <property type="match status" value="1"/>
</dbReference>
<dbReference type="GO" id="GO:0008270">
    <property type="term" value="F:zinc ion binding"/>
    <property type="evidence" value="ECO:0007669"/>
    <property type="project" value="UniProtKB-UniRule"/>
</dbReference>
<feature type="binding site" evidence="2">
    <location>
        <position position="214"/>
    </location>
    <ligand>
        <name>Zn(2+)</name>
        <dbReference type="ChEBI" id="CHEBI:29105"/>
    </ligand>
</feature>
<dbReference type="GO" id="GO:0004089">
    <property type="term" value="F:carbonate dehydratase activity"/>
    <property type="evidence" value="ECO:0007669"/>
    <property type="project" value="UniProtKB-UniRule"/>
</dbReference>
<dbReference type="InterPro" id="IPR001765">
    <property type="entry name" value="Carbonic_anhydrase"/>
</dbReference>
<name>A0A8T2SXZ8_CERRI</name>
<evidence type="ECO:0000256" key="2">
    <source>
        <dbReference type="PIRSR" id="PIRSR601765-1"/>
    </source>
</evidence>
<keyword evidence="2 3" id="KW-0862">Zinc</keyword>
<evidence type="ECO:0000256" key="3">
    <source>
        <dbReference type="RuleBase" id="RU003956"/>
    </source>
</evidence>
<comment type="cofactor">
    <cofactor evidence="2">
        <name>Zn(2+)</name>
        <dbReference type="ChEBI" id="CHEBI:29105"/>
    </cofactor>
    <text evidence="2">Binds 1 zinc ion per subunit.</text>
</comment>
<dbReference type="InterPro" id="IPR036874">
    <property type="entry name" value="Carbonic_anhydrase_sf"/>
</dbReference>
<accession>A0A8T2SXZ8</accession>
<keyword evidence="5" id="KW-1185">Reference proteome</keyword>
<dbReference type="EMBL" id="CM035422">
    <property type="protein sequence ID" value="KAH7373714.1"/>
    <property type="molecule type" value="Genomic_DNA"/>
</dbReference>
<dbReference type="SUPFAM" id="SSF53056">
    <property type="entry name" value="beta-carbonic anhydrase, cab"/>
    <property type="match status" value="1"/>
</dbReference>
<dbReference type="PANTHER" id="PTHR11002:SF56">
    <property type="entry name" value="BETA CARBONIC ANHYDRASE 2, CHLOROPLASTIC"/>
    <property type="match status" value="1"/>
</dbReference>
<reference evidence="4" key="1">
    <citation type="submission" date="2021-08" db="EMBL/GenBank/DDBJ databases">
        <title>WGS assembly of Ceratopteris richardii.</title>
        <authorList>
            <person name="Marchant D.B."/>
            <person name="Chen G."/>
            <person name="Jenkins J."/>
            <person name="Shu S."/>
            <person name="Leebens-Mack J."/>
            <person name="Grimwood J."/>
            <person name="Schmutz J."/>
            <person name="Soltis P."/>
            <person name="Soltis D."/>
            <person name="Chen Z.-H."/>
        </authorList>
    </citation>
    <scope>NUCLEOTIDE SEQUENCE</scope>
    <source>
        <strain evidence="4">Whitten #5841</strain>
        <tissue evidence="4">Leaf</tissue>
    </source>
</reference>
<dbReference type="EC" id="4.2.1.1" evidence="3"/>
<dbReference type="SMART" id="SM00947">
    <property type="entry name" value="Pro_CA"/>
    <property type="match status" value="1"/>
</dbReference>
<feature type="binding site" evidence="2">
    <location>
        <position position="152"/>
    </location>
    <ligand>
        <name>Zn(2+)</name>
        <dbReference type="ChEBI" id="CHEBI:29105"/>
    </ligand>
</feature>
<dbReference type="Gene3D" id="3.40.1050.10">
    <property type="entry name" value="Carbonic anhydrase"/>
    <property type="match status" value="1"/>
</dbReference>
<comment type="caution">
    <text evidence="4">The sequence shown here is derived from an EMBL/GenBank/DDBJ whole genome shotgun (WGS) entry which is preliminary data.</text>
</comment>
<dbReference type="OrthoDB" id="10248475at2759"/>
<evidence type="ECO:0000256" key="1">
    <source>
        <dbReference type="ARBA" id="ARBA00006217"/>
    </source>
</evidence>
<sequence>MGKITCLEEGFAEVQTLVSCCPRLEHFALKKLEKLVKELELKVKICKEWEELKIKEHELKEMIELKKEILDLKLHKELKEIKCKREACEAHLHEELEEFKEKAELIRHAINPIEKIKRGFQEFKIHFEEKKEYYEKLAECHKPKFLIFSDCDSRVDPCKILNLELGEAIVVRNVGCLVAAYGQEGTCPSAHAAIEYAVKELKVEHILVIGHTKCDAIQSLMKAHHEEKSDFSEHFSNWLKIGEHTCKQVKEVHSSKSFEEQCTVCEKECVNLSMQNLLTYPFVKEPVAAKKISIHAGYYDMHSCAFAHWSLDFNYTESRNYH</sequence>
<proteinExistence type="inferred from homology"/>
<feature type="binding site" evidence="2">
    <location>
        <position position="211"/>
    </location>
    <ligand>
        <name>Zn(2+)</name>
        <dbReference type="ChEBI" id="CHEBI:29105"/>
    </ligand>
</feature>
<evidence type="ECO:0000313" key="4">
    <source>
        <dbReference type="EMBL" id="KAH7373714.1"/>
    </source>
</evidence>
<comment type="function">
    <text evidence="3">Reversible hydration of carbon dioxide.</text>
</comment>
<keyword evidence="3" id="KW-0456">Lyase</keyword>
<gene>
    <name evidence="4" type="ORF">KP509_17G070700</name>
</gene>
<comment type="catalytic activity">
    <reaction evidence="3">
        <text>hydrogencarbonate + H(+) = CO2 + H2O</text>
        <dbReference type="Rhea" id="RHEA:10748"/>
        <dbReference type="ChEBI" id="CHEBI:15377"/>
        <dbReference type="ChEBI" id="CHEBI:15378"/>
        <dbReference type="ChEBI" id="CHEBI:16526"/>
        <dbReference type="ChEBI" id="CHEBI:17544"/>
        <dbReference type="EC" id="4.2.1.1"/>
    </reaction>
</comment>
<evidence type="ECO:0000313" key="5">
    <source>
        <dbReference type="Proteomes" id="UP000825935"/>
    </source>
</evidence>
<comment type="similarity">
    <text evidence="1 3">Belongs to the beta-class carbonic anhydrase family.</text>
</comment>
<keyword evidence="2" id="KW-0479">Metal-binding</keyword>
<dbReference type="OMA" id="DEHTEVD"/>
<protein>
    <recommendedName>
        <fullName evidence="3">Carbonic anhydrase</fullName>
        <ecNumber evidence="3">4.2.1.1</ecNumber>
    </recommendedName>
    <alternativeName>
        <fullName evidence="3">Carbonate dehydratase</fullName>
    </alternativeName>
</protein>
<organism evidence="4 5">
    <name type="scientific">Ceratopteris richardii</name>
    <name type="common">Triangle waterfern</name>
    <dbReference type="NCBI Taxonomy" id="49495"/>
    <lineage>
        <taxon>Eukaryota</taxon>
        <taxon>Viridiplantae</taxon>
        <taxon>Streptophyta</taxon>
        <taxon>Embryophyta</taxon>
        <taxon>Tracheophyta</taxon>
        <taxon>Polypodiopsida</taxon>
        <taxon>Polypodiidae</taxon>
        <taxon>Polypodiales</taxon>
        <taxon>Pteridineae</taxon>
        <taxon>Pteridaceae</taxon>
        <taxon>Parkerioideae</taxon>
        <taxon>Ceratopteris</taxon>
    </lineage>
</organism>